<gene>
    <name evidence="8 10" type="primary">tilS</name>
    <name evidence="10" type="ORF">ELE36_14325</name>
</gene>
<comment type="function">
    <text evidence="8">Ligates lysine onto the cytidine present at position 34 of the AUA codon-specific tRNA(Ile) that contains the anticodon CAU, in an ATP-dependent manner. Cytidine is converted to lysidine, thus changing the amino acid specificity of the tRNA from methionine to isoleucine.</text>
</comment>
<evidence type="ECO:0000256" key="1">
    <source>
        <dbReference type="ARBA" id="ARBA00004496"/>
    </source>
</evidence>
<organism evidence="10 11">
    <name type="scientific">Pseudolysobacter antarcticus</name>
    <dbReference type="NCBI Taxonomy" id="2511995"/>
    <lineage>
        <taxon>Bacteria</taxon>
        <taxon>Pseudomonadati</taxon>
        <taxon>Pseudomonadota</taxon>
        <taxon>Gammaproteobacteria</taxon>
        <taxon>Lysobacterales</taxon>
        <taxon>Rhodanobacteraceae</taxon>
        <taxon>Pseudolysobacter</taxon>
    </lineage>
</organism>
<dbReference type="NCBIfam" id="TIGR02433">
    <property type="entry name" value="lysidine_TilS_C"/>
    <property type="match status" value="1"/>
</dbReference>
<dbReference type="CDD" id="cd01992">
    <property type="entry name" value="TilS_N"/>
    <property type="match status" value="1"/>
</dbReference>
<dbReference type="NCBIfam" id="TIGR02432">
    <property type="entry name" value="lysidine_TilS_N"/>
    <property type="match status" value="1"/>
</dbReference>
<dbReference type="Pfam" id="PF09179">
    <property type="entry name" value="TilS"/>
    <property type="match status" value="1"/>
</dbReference>
<evidence type="ECO:0000256" key="7">
    <source>
        <dbReference type="ARBA" id="ARBA00048539"/>
    </source>
</evidence>
<proteinExistence type="inferred from homology"/>
<evidence type="ECO:0000313" key="11">
    <source>
        <dbReference type="Proteomes" id="UP000291562"/>
    </source>
</evidence>
<dbReference type="PANTHER" id="PTHR43033:SF1">
    <property type="entry name" value="TRNA(ILE)-LYSIDINE SYNTHASE-RELATED"/>
    <property type="match status" value="1"/>
</dbReference>
<dbReference type="EMBL" id="CP035704">
    <property type="protein sequence ID" value="QBB71437.1"/>
    <property type="molecule type" value="Genomic_DNA"/>
</dbReference>
<comment type="catalytic activity">
    <reaction evidence="7 8">
        <text>cytidine(34) in tRNA(Ile2) + L-lysine + ATP = lysidine(34) in tRNA(Ile2) + AMP + diphosphate + H(+)</text>
        <dbReference type="Rhea" id="RHEA:43744"/>
        <dbReference type="Rhea" id="RHEA-COMP:10625"/>
        <dbReference type="Rhea" id="RHEA-COMP:10670"/>
        <dbReference type="ChEBI" id="CHEBI:15378"/>
        <dbReference type="ChEBI" id="CHEBI:30616"/>
        <dbReference type="ChEBI" id="CHEBI:32551"/>
        <dbReference type="ChEBI" id="CHEBI:33019"/>
        <dbReference type="ChEBI" id="CHEBI:82748"/>
        <dbReference type="ChEBI" id="CHEBI:83665"/>
        <dbReference type="ChEBI" id="CHEBI:456215"/>
        <dbReference type="EC" id="6.3.4.19"/>
    </reaction>
</comment>
<name>A0A411HM42_9GAMM</name>
<evidence type="ECO:0000256" key="4">
    <source>
        <dbReference type="ARBA" id="ARBA00022694"/>
    </source>
</evidence>
<dbReference type="SUPFAM" id="SSF82829">
    <property type="entry name" value="MesJ substrate recognition domain-like"/>
    <property type="match status" value="1"/>
</dbReference>
<keyword evidence="5 8" id="KW-0547">Nucleotide-binding</keyword>
<dbReference type="InterPro" id="IPR012795">
    <property type="entry name" value="tRNA_Ile_lys_synt_N"/>
</dbReference>
<comment type="similarity">
    <text evidence="8">Belongs to the tRNA(Ile)-lysidine synthase family.</text>
</comment>
<dbReference type="RefSeq" id="WP_129834437.1">
    <property type="nucleotide sequence ID" value="NZ_CP035704.1"/>
</dbReference>
<dbReference type="PANTHER" id="PTHR43033">
    <property type="entry name" value="TRNA(ILE)-LYSIDINE SYNTHASE-RELATED"/>
    <property type="match status" value="1"/>
</dbReference>
<evidence type="ECO:0000256" key="8">
    <source>
        <dbReference type="HAMAP-Rule" id="MF_01161"/>
    </source>
</evidence>
<dbReference type="SUPFAM" id="SSF56037">
    <property type="entry name" value="PheT/TilS domain"/>
    <property type="match status" value="1"/>
</dbReference>
<dbReference type="Gene3D" id="3.40.50.620">
    <property type="entry name" value="HUPs"/>
    <property type="match status" value="1"/>
</dbReference>
<evidence type="ECO:0000313" key="10">
    <source>
        <dbReference type="EMBL" id="QBB71437.1"/>
    </source>
</evidence>
<evidence type="ECO:0000256" key="2">
    <source>
        <dbReference type="ARBA" id="ARBA00022490"/>
    </source>
</evidence>
<comment type="domain">
    <text evidence="8">The N-terminal region contains the highly conserved SGGXDS motif, predicted to be a P-loop motif involved in ATP binding.</text>
</comment>
<dbReference type="GO" id="GO:0005737">
    <property type="term" value="C:cytoplasm"/>
    <property type="evidence" value="ECO:0007669"/>
    <property type="project" value="UniProtKB-SubCell"/>
</dbReference>
<dbReference type="GO" id="GO:0032267">
    <property type="term" value="F:tRNA(Ile)-lysidine synthase activity"/>
    <property type="evidence" value="ECO:0007669"/>
    <property type="project" value="UniProtKB-EC"/>
</dbReference>
<feature type="domain" description="Lysidine-tRNA(Ile) synthetase C-terminal" evidence="9">
    <location>
        <begin position="361"/>
        <end position="434"/>
    </location>
</feature>
<dbReference type="InterPro" id="IPR014729">
    <property type="entry name" value="Rossmann-like_a/b/a_fold"/>
</dbReference>
<dbReference type="AlphaFoldDB" id="A0A411HM42"/>
<dbReference type="OrthoDB" id="9807403at2"/>
<keyword evidence="4 8" id="KW-0819">tRNA processing</keyword>
<evidence type="ECO:0000256" key="5">
    <source>
        <dbReference type="ARBA" id="ARBA00022741"/>
    </source>
</evidence>
<reference evidence="10 11" key="1">
    <citation type="submission" date="2019-01" db="EMBL/GenBank/DDBJ databases">
        <title>Pseudolysobacter antarctica gen. nov., sp. nov., isolated from Fildes Peninsula, Antarctica.</title>
        <authorList>
            <person name="Wei Z."/>
            <person name="Peng F."/>
        </authorList>
    </citation>
    <scope>NUCLEOTIDE SEQUENCE [LARGE SCALE GENOMIC DNA]</scope>
    <source>
        <strain evidence="10 11">AQ6-296</strain>
    </source>
</reference>
<dbReference type="Pfam" id="PF01171">
    <property type="entry name" value="ATP_bind_3"/>
    <property type="match status" value="1"/>
</dbReference>
<protein>
    <recommendedName>
        <fullName evidence="8">tRNA(Ile)-lysidine synthase</fullName>
        <ecNumber evidence="8">6.3.4.19</ecNumber>
    </recommendedName>
    <alternativeName>
        <fullName evidence="8">tRNA(Ile)-2-lysyl-cytidine synthase</fullName>
    </alternativeName>
    <alternativeName>
        <fullName evidence="8">tRNA(Ile)-lysidine synthetase</fullName>
    </alternativeName>
</protein>
<dbReference type="KEGG" id="xbc:ELE36_14325"/>
<dbReference type="Pfam" id="PF11734">
    <property type="entry name" value="TilS_C"/>
    <property type="match status" value="1"/>
</dbReference>
<keyword evidence="11" id="KW-1185">Reference proteome</keyword>
<dbReference type="HAMAP" id="MF_01161">
    <property type="entry name" value="tRNA_Ile_lys_synt"/>
    <property type="match status" value="1"/>
</dbReference>
<dbReference type="Proteomes" id="UP000291562">
    <property type="component" value="Chromosome"/>
</dbReference>
<keyword evidence="3 8" id="KW-0436">Ligase</keyword>
<dbReference type="InterPro" id="IPR011063">
    <property type="entry name" value="TilS/TtcA_N"/>
</dbReference>
<dbReference type="InterPro" id="IPR012796">
    <property type="entry name" value="Lysidine-tRNA-synth_C"/>
</dbReference>
<dbReference type="Gene3D" id="1.20.59.20">
    <property type="match status" value="1"/>
</dbReference>
<sequence>MNENKLIAILKQALADAPGHAIVVALSGGLDSSVLLHALANLPEACARGLRTVHVDHGLHADSSCWVEHCRALAQSLLVPFESVAVAVTRTNGDGLEAAARGARYAALAHQLGDGELLAVAQHRDDQSETVLLKLMRGAGPEGLGGMRPLRPFARGQLWRPLLSLPRSALKNYADTHAINWLDDPSNADETLSRNFVRRQILPRLRQHWRECDTALSHTAQWNRSAADFILDHARRALAKLRGLDPTTLRWAEWLDLPEALRDPVLRLWLRDLRLAEPTHAQALELQRQLREAAAQSLPCVRWNGVEMRRYRDLLYAMPPLQVPHEEWHTDWCGERLRLPAHCGELTLENIAHNATELPILLVRFRRGGESLKPVGNTHTRELRLLFQESGITPWQRGRIPLVYHGKVLLAVGDLWISDAGAEFFAAHQRRLVWQVADFA</sequence>
<comment type="subcellular location">
    <subcellularLocation>
        <location evidence="1 8">Cytoplasm</location>
    </subcellularLocation>
</comment>
<dbReference type="InterPro" id="IPR012094">
    <property type="entry name" value="tRNA_Ile_lys_synt"/>
</dbReference>
<dbReference type="SMART" id="SM00977">
    <property type="entry name" value="TilS_C"/>
    <property type="match status" value="1"/>
</dbReference>
<evidence type="ECO:0000259" key="9">
    <source>
        <dbReference type="SMART" id="SM00977"/>
    </source>
</evidence>
<dbReference type="GO" id="GO:0006400">
    <property type="term" value="P:tRNA modification"/>
    <property type="evidence" value="ECO:0007669"/>
    <property type="project" value="UniProtKB-UniRule"/>
</dbReference>
<accession>A0A411HM42</accession>
<dbReference type="EC" id="6.3.4.19" evidence="8"/>
<keyword evidence="6 8" id="KW-0067">ATP-binding</keyword>
<dbReference type="InterPro" id="IPR015262">
    <property type="entry name" value="tRNA_Ile_lys_synt_subst-bd"/>
</dbReference>
<feature type="binding site" evidence="8">
    <location>
        <begin position="27"/>
        <end position="32"/>
    </location>
    <ligand>
        <name>ATP</name>
        <dbReference type="ChEBI" id="CHEBI:30616"/>
    </ligand>
</feature>
<evidence type="ECO:0000256" key="3">
    <source>
        <dbReference type="ARBA" id="ARBA00022598"/>
    </source>
</evidence>
<keyword evidence="2 8" id="KW-0963">Cytoplasm</keyword>
<dbReference type="SUPFAM" id="SSF52402">
    <property type="entry name" value="Adenine nucleotide alpha hydrolases-like"/>
    <property type="match status" value="1"/>
</dbReference>
<evidence type="ECO:0000256" key="6">
    <source>
        <dbReference type="ARBA" id="ARBA00022840"/>
    </source>
</evidence>
<dbReference type="GO" id="GO:0005524">
    <property type="term" value="F:ATP binding"/>
    <property type="evidence" value="ECO:0007669"/>
    <property type="project" value="UniProtKB-UniRule"/>
</dbReference>